<proteinExistence type="predicted"/>
<sequence>MPAKKLLDDTCTAPVVQSRFPCHIHPARDELEKLTQQTYAQSLEHLTKKEAVTKQAFYVACASKFCAYTFPDGDFERLKAISNYFMAGTFVDDLVDNSTDLEYVSEMICNYRAAVAGSLRGHPQFDLILDFFTDSRWNHAALALLQAETNLYLDCTLAVRQIEIERRLVTVEEYLKSRALNAFMGVLQIIAAFALPQLTQELVRVCTLAPESIRLALTYCGASAAVVLDMYKLNGKHSEICEYTNIVKIVQRASRDPCSVPEALDLTCKLFHEYEEKLALQLDEIAVLSPQVADTMRKVHGGTILWLGDMRGKRYSKRMDDDTLV</sequence>
<dbReference type="EMBL" id="NJET01000141">
    <property type="protein sequence ID" value="PHH60552.1"/>
    <property type="molecule type" value="Genomic_DNA"/>
</dbReference>
<reference evidence="1 2" key="1">
    <citation type="submission" date="2017-06" db="EMBL/GenBank/DDBJ databases">
        <title>Ant-infecting Ophiocordyceps genomes reveal a high diversity of potential behavioral manipulation genes and a possible major role for enterotoxins.</title>
        <authorList>
            <person name="De Bekker C."/>
            <person name="Evans H.C."/>
            <person name="Brachmann A."/>
            <person name="Hughes D.P."/>
        </authorList>
    </citation>
    <scope>NUCLEOTIDE SEQUENCE [LARGE SCALE GENOMIC DNA]</scope>
    <source>
        <strain evidence="1 2">Map64</strain>
    </source>
</reference>
<protein>
    <recommendedName>
        <fullName evidence="3">Terpene synthase</fullName>
    </recommendedName>
</protein>
<evidence type="ECO:0000313" key="1">
    <source>
        <dbReference type="EMBL" id="PHH60552.1"/>
    </source>
</evidence>
<evidence type="ECO:0000313" key="2">
    <source>
        <dbReference type="Proteomes" id="UP000226192"/>
    </source>
</evidence>
<organism evidence="1 2">
    <name type="scientific">Ophiocordyceps australis</name>
    <dbReference type="NCBI Taxonomy" id="1399860"/>
    <lineage>
        <taxon>Eukaryota</taxon>
        <taxon>Fungi</taxon>
        <taxon>Dikarya</taxon>
        <taxon>Ascomycota</taxon>
        <taxon>Pezizomycotina</taxon>
        <taxon>Sordariomycetes</taxon>
        <taxon>Hypocreomycetidae</taxon>
        <taxon>Hypocreales</taxon>
        <taxon>Ophiocordycipitaceae</taxon>
        <taxon>Ophiocordyceps</taxon>
    </lineage>
</organism>
<keyword evidence="2" id="KW-1185">Reference proteome</keyword>
<evidence type="ECO:0008006" key="3">
    <source>
        <dbReference type="Google" id="ProtNLM"/>
    </source>
</evidence>
<name>A0A2C5Y002_9HYPO</name>
<dbReference type="Proteomes" id="UP000226192">
    <property type="component" value="Unassembled WGS sequence"/>
</dbReference>
<dbReference type="OrthoDB" id="4923834at2759"/>
<gene>
    <name evidence="1" type="ORF">CDD81_1557</name>
</gene>
<accession>A0A2C5Y002</accession>
<comment type="caution">
    <text evidence="1">The sequence shown here is derived from an EMBL/GenBank/DDBJ whole genome shotgun (WGS) entry which is preliminary data.</text>
</comment>
<dbReference type="AlphaFoldDB" id="A0A2C5Y002"/>
<dbReference type="Gene3D" id="1.10.600.10">
    <property type="entry name" value="Farnesyl Diphosphate Synthase"/>
    <property type="match status" value="1"/>
</dbReference>
<dbReference type="SUPFAM" id="SSF48576">
    <property type="entry name" value="Terpenoid synthases"/>
    <property type="match status" value="1"/>
</dbReference>
<dbReference type="InterPro" id="IPR008949">
    <property type="entry name" value="Isoprenoid_synthase_dom_sf"/>
</dbReference>